<comment type="caution">
    <text evidence="2">The sequence shown here is derived from an EMBL/GenBank/DDBJ whole genome shotgun (WGS) entry which is preliminary data.</text>
</comment>
<keyword evidence="1" id="KW-1133">Transmembrane helix</keyword>
<feature type="transmembrane region" description="Helical" evidence="1">
    <location>
        <begin position="844"/>
        <end position="864"/>
    </location>
</feature>
<accession>A0A813UAK3</accession>
<gene>
    <name evidence="2" type="ORF">IZO911_LOCUS8210</name>
</gene>
<dbReference type="Proteomes" id="UP000663860">
    <property type="component" value="Unassembled WGS sequence"/>
</dbReference>
<protein>
    <submittedName>
        <fullName evidence="2">Uncharacterized protein</fullName>
    </submittedName>
</protein>
<evidence type="ECO:0000256" key="1">
    <source>
        <dbReference type="SAM" id="Phobius"/>
    </source>
</evidence>
<reference evidence="2" key="1">
    <citation type="submission" date="2021-02" db="EMBL/GenBank/DDBJ databases">
        <authorList>
            <person name="Nowell W R."/>
        </authorList>
    </citation>
    <scope>NUCLEOTIDE SEQUENCE</scope>
</reference>
<dbReference type="EMBL" id="CAJNOE010000055">
    <property type="protein sequence ID" value="CAF0824987.1"/>
    <property type="molecule type" value="Genomic_DNA"/>
</dbReference>
<feature type="transmembrane region" description="Helical" evidence="1">
    <location>
        <begin position="1118"/>
        <end position="1143"/>
    </location>
</feature>
<dbReference type="AlphaFoldDB" id="A0A813UAK3"/>
<organism evidence="2 3">
    <name type="scientific">Adineta steineri</name>
    <dbReference type="NCBI Taxonomy" id="433720"/>
    <lineage>
        <taxon>Eukaryota</taxon>
        <taxon>Metazoa</taxon>
        <taxon>Spiralia</taxon>
        <taxon>Gnathifera</taxon>
        <taxon>Rotifera</taxon>
        <taxon>Eurotatoria</taxon>
        <taxon>Bdelloidea</taxon>
        <taxon>Adinetida</taxon>
        <taxon>Adinetidae</taxon>
        <taxon>Adineta</taxon>
    </lineage>
</organism>
<keyword evidence="1" id="KW-0472">Membrane</keyword>
<keyword evidence="1" id="KW-0812">Transmembrane</keyword>
<name>A0A813UAK3_9BILA</name>
<evidence type="ECO:0000313" key="2">
    <source>
        <dbReference type="EMBL" id="CAF0824987.1"/>
    </source>
</evidence>
<sequence length="1180" mass="133013">MACASPPILCATCETLGSEKKPKPGILLCTGCQKHFCSQHIVKHRQDLTNLLENTVLNERNALQEKISTCNEQQWSDNIKVQVEMINKWELDTTELIKQSAACARERLQETALKEGDNLQKIFAMLSSEIDTLRENENYFENDISQLINKLQQLQHDIVHFPVELSIKEISHELIIVKTLTQSVSHTTAPSYFLDLLLTSQKPKVSINLLSEALGPMYPISDQMIAFSYKHQLPTLDIVNNSWESLHGIDRATELHWSSSLEKFLVLIYSDRNNQPNKLYQFNPYNGSSEELWVKPFQWNSGWPDHFKTLTCFKQHVLIVVDNKIKKWFANDPDWHTDPQNSTIWSPPISLWYIELFPHSNSSTCEIPYNLTTCDFVYSVVVPSTNNISFVYNCIDIQGNNVIGVFTSNGTCASLHLNDEQIVSNYSTQDNFLIAIDGQGTGVYSIADDFVCFYQLYPTFELFVWPNTIGISPRGMHIGSNQDYAVLAGYCQSTPTSAVECGFYIRLNTSLSSPYSVSKFNIADVLHYSWNDPRIIRYMANSQTYTAQSVMSVSICWNTQQVLIGIQSLNTVLLYSLNDTHNPISTRQNGLGFMGFGKSVAWLDETGEKAVILANTYTYSTYEWISSAVHVYYIQSDGFSDSIQPISVYPNSQQVLLRMMAESLIRLSCSPAGNLGILDSLSNGVGILVAPSGYYPNTNIDVYATNSIPCNRGTNRTYVGIELCSPYSSSSMNCSEGSFCPYGAVGEVLYSAFESIEQIQEYPESPENTVFDDILMQNMFAFNVNSAHCSLVSPLVWVVLVMVIGLFVALFLTISEALYPQHHSMQDNVKKIFRKIDLIGEGEMWIGGLISAAIIVLIVSAYSFSNSFLRQYPIEDITHNSSFACDVTLRNAKFSTTTQQRWDPRRSTKESQPMFDLLNAQPFTLNIDLVQTAFTCDDQFYVQRFDGYETTLIPITKCQTSYNDTILTLTIPLPAQVISVRLVLPGLNTVGAIRIGLSGPAAETENRRFTLMALNFASTFVSSSLDQVLAESMTFPIELTQIINQTDPLNSNDVSKFSGIWSSSLTVNSAQLFTNESQYTFFYRTTTNISVTIEQNIFYIGNLQQPIARQTEVMFHSLLFTIVVLEVFGLIFLLIKLLFIPVFRTVFDRLRRSSSKIQDVEMDDLSIIKVEKDIPTKSYL</sequence>
<feature type="transmembrane region" description="Helical" evidence="1">
    <location>
        <begin position="795"/>
        <end position="819"/>
    </location>
</feature>
<proteinExistence type="predicted"/>
<evidence type="ECO:0000313" key="3">
    <source>
        <dbReference type="Proteomes" id="UP000663860"/>
    </source>
</evidence>